<evidence type="ECO:0000256" key="3">
    <source>
        <dbReference type="ARBA" id="ARBA00022692"/>
    </source>
</evidence>
<evidence type="ECO:0000313" key="9">
    <source>
        <dbReference type="EMBL" id="SKC82087.1"/>
    </source>
</evidence>
<keyword evidence="5 7" id="KW-0472">Membrane</keyword>
<dbReference type="GO" id="GO:0016020">
    <property type="term" value="C:membrane"/>
    <property type="evidence" value="ECO:0007669"/>
    <property type="project" value="UniProtKB-SubCell"/>
</dbReference>
<dbReference type="InterPro" id="IPR050739">
    <property type="entry name" value="MFP"/>
</dbReference>
<dbReference type="Pfam" id="PF25917">
    <property type="entry name" value="BSH_RND"/>
    <property type="match status" value="1"/>
</dbReference>
<evidence type="ECO:0000259" key="8">
    <source>
        <dbReference type="Pfam" id="PF25917"/>
    </source>
</evidence>
<feature type="transmembrane region" description="Helical" evidence="7">
    <location>
        <begin position="6"/>
        <end position="24"/>
    </location>
</feature>
<evidence type="ECO:0000256" key="7">
    <source>
        <dbReference type="SAM" id="Phobius"/>
    </source>
</evidence>
<reference evidence="9 10" key="1">
    <citation type="submission" date="2017-02" db="EMBL/GenBank/DDBJ databases">
        <authorList>
            <person name="Peterson S.W."/>
        </authorList>
    </citation>
    <scope>NUCLEOTIDE SEQUENCE [LARGE SCALE GENOMIC DNA]</scope>
    <source>
        <strain evidence="9 10">P15</strain>
    </source>
</reference>
<name>A0A1T5M1G1_9GAMM</name>
<evidence type="ECO:0000313" key="10">
    <source>
        <dbReference type="Proteomes" id="UP000190341"/>
    </source>
</evidence>
<dbReference type="Proteomes" id="UP000190341">
    <property type="component" value="Unassembled WGS sequence"/>
</dbReference>
<feature type="coiled-coil region" evidence="6">
    <location>
        <begin position="170"/>
        <end position="237"/>
    </location>
</feature>
<keyword evidence="10" id="KW-1185">Reference proteome</keyword>
<feature type="domain" description="Multidrug resistance protein MdtA-like barrel-sandwich hybrid" evidence="8">
    <location>
        <begin position="64"/>
        <end position="257"/>
    </location>
</feature>
<evidence type="ECO:0000256" key="6">
    <source>
        <dbReference type="SAM" id="Coils"/>
    </source>
</evidence>
<proteinExistence type="inferred from homology"/>
<dbReference type="Gene3D" id="1.10.287.470">
    <property type="entry name" value="Helix hairpin bin"/>
    <property type="match status" value="2"/>
</dbReference>
<accession>A0A1T5M1G1</accession>
<feature type="transmembrane region" description="Helical" evidence="7">
    <location>
        <begin position="31"/>
        <end position="52"/>
    </location>
</feature>
<dbReference type="PANTHER" id="PTHR30386:SF26">
    <property type="entry name" value="TRANSPORT PROTEIN COMB"/>
    <property type="match status" value="1"/>
</dbReference>
<evidence type="ECO:0000256" key="5">
    <source>
        <dbReference type="ARBA" id="ARBA00023136"/>
    </source>
</evidence>
<dbReference type="Gene3D" id="2.40.50.100">
    <property type="match status" value="2"/>
</dbReference>
<dbReference type="InterPro" id="IPR058625">
    <property type="entry name" value="MdtA-like_BSH"/>
</dbReference>
<dbReference type="PANTHER" id="PTHR30386">
    <property type="entry name" value="MEMBRANE FUSION SUBUNIT OF EMRAB-TOLC MULTIDRUG EFFLUX PUMP"/>
    <property type="match status" value="1"/>
</dbReference>
<sequence>MEIILLLIYSFFVWLIFFKFKWLPWNFVSQIIVFSLPIFGLTALILILNVVAPSSSDVRVVNYVVQIVPRVTGRVIEVPVEANRPIRKGQVLFRIDPVPYRQELAALEAKVPELTAKLDSAQAYQRELGEQLRSARAGSEALASRLQLAERRERQTRELAQTGAGSRFDYEQAQTEAASLRSDLVNTRAQMAQVQQKLSAKTEDGQLSEVAQAHASLEQLKAQVVQARWQLDQTTVRAPTDGTVINLQLREGSYAASLPLTPVMSFVEREQWVMAMYSQNELANVAPGNEAEIALKVYPNRIIKCKVDSVVWASATGQLPISGMIPQSGTTPLPPGRIAVRLRPTGKDEHTFIAMGAQGQGAIYTERGALIHIVRKVILRVGTKLDWLVLKLH</sequence>
<comment type="similarity">
    <text evidence="2">Belongs to the membrane fusion protein (MFP) (TC 8.A.1) family.</text>
</comment>
<dbReference type="SUPFAM" id="SSF111369">
    <property type="entry name" value="HlyD-like secretion proteins"/>
    <property type="match status" value="2"/>
</dbReference>
<dbReference type="RefSeq" id="WP_079726108.1">
    <property type="nucleotide sequence ID" value="NZ_BMCL01000004.1"/>
</dbReference>
<evidence type="ECO:0000256" key="2">
    <source>
        <dbReference type="ARBA" id="ARBA00009477"/>
    </source>
</evidence>
<dbReference type="EMBL" id="FUZV01000002">
    <property type="protein sequence ID" value="SKC82087.1"/>
    <property type="molecule type" value="Genomic_DNA"/>
</dbReference>
<keyword evidence="4 7" id="KW-1133">Transmembrane helix</keyword>
<gene>
    <name evidence="9" type="ORF">SAMN06296058_3604</name>
</gene>
<evidence type="ECO:0000256" key="1">
    <source>
        <dbReference type="ARBA" id="ARBA00004167"/>
    </source>
</evidence>
<protein>
    <submittedName>
        <fullName evidence="9">Multidrug resistance efflux pump</fullName>
    </submittedName>
</protein>
<dbReference type="STRING" id="428993.SAMN06296058_3604"/>
<comment type="subcellular location">
    <subcellularLocation>
        <location evidence="1">Membrane</location>
        <topology evidence="1">Single-pass membrane protein</topology>
    </subcellularLocation>
</comment>
<dbReference type="OrthoDB" id="286173at2"/>
<evidence type="ECO:0000256" key="4">
    <source>
        <dbReference type="ARBA" id="ARBA00022989"/>
    </source>
</evidence>
<organism evidence="9 10">
    <name type="scientific">Pseudoxanthomonas indica</name>
    <dbReference type="NCBI Taxonomy" id="428993"/>
    <lineage>
        <taxon>Bacteria</taxon>
        <taxon>Pseudomonadati</taxon>
        <taxon>Pseudomonadota</taxon>
        <taxon>Gammaproteobacteria</taxon>
        <taxon>Lysobacterales</taxon>
        <taxon>Lysobacteraceae</taxon>
        <taxon>Pseudoxanthomonas</taxon>
    </lineage>
</organism>
<keyword evidence="3 7" id="KW-0812">Transmembrane</keyword>
<dbReference type="Gene3D" id="2.40.30.170">
    <property type="match status" value="1"/>
</dbReference>
<keyword evidence="6" id="KW-0175">Coiled coil</keyword>
<dbReference type="AlphaFoldDB" id="A0A1T5M1G1"/>